<dbReference type="GO" id="GO:0008270">
    <property type="term" value="F:zinc ion binding"/>
    <property type="evidence" value="ECO:0007669"/>
    <property type="project" value="InterPro"/>
</dbReference>
<feature type="compositionally biased region" description="Polar residues" evidence="3">
    <location>
        <begin position="106"/>
        <end position="115"/>
    </location>
</feature>
<dbReference type="GO" id="GO:0006351">
    <property type="term" value="P:DNA-templated transcription"/>
    <property type="evidence" value="ECO:0007669"/>
    <property type="project" value="InterPro"/>
</dbReference>
<evidence type="ECO:0000256" key="3">
    <source>
        <dbReference type="SAM" id="MobiDB-lite"/>
    </source>
</evidence>
<sequence>MAAAQSPSDTPAVACLACRNRHSRCDAGRPRCARCTKDHRECIYVASRRGYRGPNRPSRIPGPPSEQLVPSTISSSIEGSSPPPQPVHSHVFTPPTSIESDGHSYLSRSLSSTPPKSEEQRHIDLFYRYFYRSHPFLLPQHLLHLRPLKSCLHDVVVLVGASLCVEHHGYDFGPIKVKLDLCDEQQVETVQARLILSILLHAHGKSKCALDHLTKAIELALQLNMHHEWFAASQANPPLAESCRRTWWELFSVDAFLAGFHHQPTFQTNMVSADTLLPCEDGAYISGVPKASNLSYQHLRRRAFLDEDKFSSYALRIEAVGILGRVLAANDPDVTTDLDSFRGLDGLLSTWTTSLPDSKTDIIGIDGSCDELIFQAQMIALMAAIYLHLPRSGIFSFRSSSDVACAKANEQATPFVSLNSHANKAMTAAKQLSTLASLDVAERRRTPFFICSLVLISIVHLSAVAAQPDDAPEWQTDRISQALGLLKAESRTWPLAANAHAQLRKVASAAARPSSIMQPIPDFDQVPALDFDALMSEMWWSDALNCPWNQTGLGSAQG</sequence>
<dbReference type="OrthoDB" id="10067394at2759"/>
<feature type="compositionally biased region" description="Low complexity" evidence="3">
    <location>
        <begin position="70"/>
        <end position="80"/>
    </location>
</feature>
<gene>
    <name evidence="5" type="ORF">BDZ85DRAFT_106780</name>
</gene>
<dbReference type="PROSITE" id="PS50048">
    <property type="entry name" value="ZN2_CY6_FUNGAL_2"/>
    <property type="match status" value="1"/>
</dbReference>
<dbReference type="Pfam" id="PF04082">
    <property type="entry name" value="Fungal_trans"/>
    <property type="match status" value="1"/>
</dbReference>
<keyword evidence="2" id="KW-0539">Nucleus</keyword>
<dbReference type="SUPFAM" id="SSF57701">
    <property type="entry name" value="Zn2/Cys6 DNA-binding domain"/>
    <property type="match status" value="1"/>
</dbReference>
<proteinExistence type="predicted"/>
<evidence type="ECO:0000259" key="4">
    <source>
        <dbReference type="PROSITE" id="PS50048"/>
    </source>
</evidence>
<dbReference type="PANTHER" id="PTHR47431">
    <property type="entry name" value="ZN(II)2CYS6 TRANSCRIPTION FACTOR (EUROFUNG)-RELATED"/>
    <property type="match status" value="1"/>
</dbReference>
<reference evidence="6" key="1">
    <citation type="journal article" date="2020" name="Stud. Mycol.">
        <title>101 Dothideomycetes genomes: A test case for predicting lifestyles and emergence of pathogens.</title>
        <authorList>
            <person name="Haridas S."/>
            <person name="Albert R."/>
            <person name="Binder M."/>
            <person name="Bloem J."/>
            <person name="LaButti K."/>
            <person name="Salamov A."/>
            <person name="Andreopoulos B."/>
            <person name="Baker S."/>
            <person name="Barry K."/>
            <person name="Bills G."/>
            <person name="Bluhm B."/>
            <person name="Cannon C."/>
            <person name="Castanera R."/>
            <person name="Culley D."/>
            <person name="Daum C."/>
            <person name="Ezra D."/>
            <person name="Gonzalez J."/>
            <person name="Henrissat B."/>
            <person name="Kuo A."/>
            <person name="Liang C."/>
            <person name="Lipzen A."/>
            <person name="Lutzoni F."/>
            <person name="Magnuson J."/>
            <person name="Mondo S."/>
            <person name="Nolan M."/>
            <person name="Ohm R."/>
            <person name="Pangilinan J."/>
            <person name="Park H.-J."/>
            <person name="Ramirez L."/>
            <person name="Alfaro M."/>
            <person name="Sun H."/>
            <person name="Tritt A."/>
            <person name="Yoshinaga Y."/>
            <person name="Zwiers L.-H."/>
            <person name="Turgeon B."/>
            <person name="Goodwin S."/>
            <person name="Spatafora J."/>
            <person name="Crous P."/>
            <person name="Grigoriev I."/>
        </authorList>
    </citation>
    <scope>NUCLEOTIDE SEQUENCE [LARGE SCALE GENOMIC DNA]</scope>
    <source>
        <strain evidence="6">CECT 20119</strain>
    </source>
</reference>
<dbReference type="AlphaFoldDB" id="A0A6A6GC66"/>
<keyword evidence="1" id="KW-0479">Metal-binding</keyword>
<dbReference type="PROSITE" id="PS00463">
    <property type="entry name" value="ZN2_CY6_FUNGAL_1"/>
    <property type="match status" value="1"/>
</dbReference>
<protein>
    <recommendedName>
        <fullName evidence="4">Zn(2)-C6 fungal-type domain-containing protein</fullName>
    </recommendedName>
</protein>
<dbReference type="InterPro" id="IPR001138">
    <property type="entry name" value="Zn2Cys6_DnaBD"/>
</dbReference>
<dbReference type="InterPro" id="IPR007219">
    <property type="entry name" value="XnlR_reg_dom"/>
</dbReference>
<dbReference type="CDD" id="cd00067">
    <property type="entry name" value="GAL4"/>
    <property type="match status" value="1"/>
</dbReference>
<dbReference type="InterPro" id="IPR036864">
    <property type="entry name" value="Zn2-C6_fun-type_DNA-bd_sf"/>
</dbReference>
<evidence type="ECO:0000256" key="1">
    <source>
        <dbReference type="ARBA" id="ARBA00022723"/>
    </source>
</evidence>
<dbReference type="Gene3D" id="4.10.240.10">
    <property type="entry name" value="Zn(2)-C6 fungal-type DNA-binding domain"/>
    <property type="match status" value="1"/>
</dbReference>
<evidence type="ECO:0000313" key="6">
    <source>
        <dbReference type="Proteomes" id="UP000799538"/>
    </source>
</evidence>
<dbReference type="SMART" id="SM00066">
    <property type="entry name" value="GAL4"/>
    <property type="match status" value="1"/>
</dbReference>
<dbReference type="GO" id="GO:0000981">
    <property type="term" value="F:DNA-binding transcription factor activity, RNA polymerase II-specific"/>
    <property type="evidence" value="ECO:0007669"/>
    <property type="project" value="InterPro"/>
</dbReference>
<evidence type="ECO:0000313" key="5">
    <source>
        <dbReference type="EMBL" id="KAF2223267.1"/>
    </source>
</evidence>
<evidence type="ECO:0000256" key="2">
    <source>
        <dbReference type="ARBA" id="ARBA00023242"/>
    </source>
</evidence>
<feature type="region of interest" description="Disordered" evidence="3">
    <location>
        <begin position="53"/>
        <end position="116"/>
    </location>
</feature>
<keyword evidence="6" id="KW-1185">Reference proteome</keyword>
<dbReference type="PANTHER" id="PTHR47431:SF2">
    <property type="entry name" value="ZN(II)2CYS6 TRANSCRIPTION FACTOR (EUROFUNG)"/>
    <property type="match status" value="1"/>
</dbReference>
<accession>A0A6A6GC66</accession>
<name>A0A6A6GC66_9PEZI</name>
<dbReference type="GO" id="GO:0003677">
    <property type="term" value="F:DNA binding"/>
    <property type="evidence" value="ECO:0007669"/>
    <property type="project" value="InterPro"/>
</dbReference>
<dbReference type="EMBL" id="ML992506">
    <property type="protein sequence ID" value="KAF2223267.1"/>
    <property type="molecule type" value="Genomic_DNA"/>
</dbReference>
<feature type="domain" description="Zn(2)-C6 fungal-type" evidence="4">
    <location>
        <begin position="14"/>
        <end position="44"/>
    </location>
</feature>
<dbReference type="Proteomes" id="UP000799538">
    <property type="component" value="Unassembled WGS sequence"/>
</dbReference>
<dbReference type="CDD" id="cd12148">
    <property type="entry name" value="fungal_TF_MHR"/>
    <property type="match status" value="1"/>
</dbReference>
<dbReference type="Pfam" id="PF00172">
    <property type="entry name" value="Zn_clus"/>
    <property type="match status" value="1"/>
</dbReference>
<organism evidence="5 6">
    <name type="scientific">Elsinoe ampelina</name>
    <dbReference type="NCBI Taxonomy" id="302913"/>
    <lineage>
        <taxon>Eukaryota</taxon>
        <taxon>Fungi</taxon>
        <taxon>Dikarya</taxon>
        <taxon>Ascomycota</taxon>
        <taxon>Pezizomycotina</taxon>
        <taxon>Dothideomycetes</taxon>
        <taxon>Dothideomycetidae</taxon>
        <taxon>Myriangiales</taxon>
        <taxon>Elsinoaceae</taxon>
        <taxon>Elsinoe</taxon>
    </lineage>
</organism>